<evidence type="ECO:0000313" key="5">
    <source>
        <dbReference type="EMBL" id="CAH2036246.1"/>
    </source>
</evidence>
<dbReference type="GO" id="GO:0018822">
    <property type="term" value="F:nitrile hydratase activity"/>
    <property type="evidence" value="ECO:0007669"/>
    <property type="project" value="TreeGrafter"/>
</dbReference>
<dbReference type="InterPro" id="IPR044149">
    <property type="entry name" value="Nitrilases_CHs"/>
</dbReference>
<keyword evidence="6" id="KW-1185">Reference proteome</keyword>
<dbReference type="PROSITE" id="PS50263">
    <property type="entry name" value="CN_HYDROLASE"/>
    <property type="match status" value="1"/>
</dbReference>
<comment type="catalytic activity">
    <reaction evidence="1">
        <text>3-cyano-L-alanine + 2 H2O = L-aspartate + NH4(+)</text>
        <dbReference type="Rhea" id="RHEA:11188"/>
        <dbReference type="ChEBI" id="CHEBI:15377"/>
        <dbReference type="ChEBI" id="CHEBI:28938"/>
        <dbReference type="ChEBI" id="CHEBI:29991"/>
        <dbReference type="ChEBI" id="CHEBI:77860"/>
        <dbReference type="EC" id="3.5.5.4"/>
    </reaction>
</comment>
<dbReference type="InterPro" id="IPR036526">
    <property type="entry name" value="C-N_Hydrolase_sf"/>
</dbReference>
<organism evidence="5 6">
    <name type="scientific">Thlaspi arvense</name>
    <name type="common">Field penny-cress</name>
    <dbReference type="NCBI Taxonomy" id="13288"/>
    <lineage>
        <taxon>Eukaryota</taxon>
        <taxon>Viridiplantae</taxon>
        <taxon>Streptophyta</taxon>
        <taxon>Embryophyta</taxon>
        <taxon>Tracheophyta</taxon>
        <taxon>Spermatophyta</taxon>
        <taxon>Magnoliopsida</taxon>
        <taxon>eudicotyledons</taxon>
        <taxon>Gunneridae</taxon>
        <taxon>Pentapetalae</taxon>
        <taxon>rosids</taxon>
        <taxon>malvids</taxon>
        <taxon>Brassicales</taxon>
        <taxon>Brassicaceae</taxon>
        <taxon>Thlaspideae</taxon>
        <taxon>Thlaspi</taxon>
    </lineage>
</organism>
<dbReference type="SUPFAM" id="SSF56317">
    <property type="entry name" value="Carbon-nitrogen hydrolase"/>
    <property type="match status" value="2"/>
</dbReference>
<dbReference type="PROSITE" id="PS00920">
    <property type="entry name" value="NITRIL_CHT_1"/>
    <property type="match status" value="2"/>
</dbReference>
<dbReference type="CDD" id="cd07564">
    <property type="entry name" value="nitrilases_CHs"/>
    <property type="match status" value="2"/>
</dbReference>
<evidence type="ECO:0000256" key="2">
    <source>
        <dbReference type="ARBA" id="ARBA00008129"/>
    </source>
</evidence>
<dbReference type="PANTHER" id="PTHR46044">
    <property type="entry name" value="NITRILASE"/>
    <property type="match status" value="1"/>
</dbReference>
<accession>A0AAU9RC62</accession>
<feature type="active site" description="Proton acceptor" evidence="3">
    <location>
        <position position="59"/>
    </location>
</feature>
<evidence type="ECO:0000313" key="6">
    <source>
        <dbReference type="Proteomes" id="UP000836841"/>
    </source>
</evidence>
<dbReference type="Proteomes" id="UP000836841">
    <property type="component" value="Chromosome 1"/>
</dbReference>
<dbReference type="PANTHER" id="PTHR46044:SF11">
    <property type="entry name" value="NITRILASE 1-RELATED"/>
    <property type="match status" value="1"/>
</dbReference>
<evidence type="ECO:0000259" key="4">
    <source>
        <dbReference type="PROSITE" id="PS50263"/>
    </source>
</evidence>
<dbReference type="Pfam" id="PF00795">
    <property type="entry name" value="CN_hydrolase"/>
    <property type="match status" value="4"/>
</dbReference>
<dbReference type="InterPro" id="IPR003010">
    <property type="entry name" value="C-N_Hydrolase"/>
</dbReference>
<comment type="similarity">
    <text evidence="2">Belongs to the carbon-nitrogen hydrolase superfamily. Nitrilase family.</text>
</comment>
<evidence type="ECO:0000256" key="1">
    <source>
        <dbReference type="ARBA" id="ARBA00000322"/>
    </source>
</evidence>
<sequence>MSTLNNTTPVNGVSPSSIIRASIIQASTVYNDTPKTIEKAEKLIAEAASGGSELVVFPEAFIGGYPRGFRFGMGVGVFNEDGRDEFRKYHASAIHVPGPEVKKLAEIARKYNVYLVMGAIEKDGYTLYCTALFFSSEGRFLGKHRKLMPTTTERCIWGYGDGSTIPVYDTPLGKLGAAICWENRMPLYRTALYAKDFPEHPDYLFTDWYDDQEPDSIVSQGGSVIISPLGKVLAGPNFESEGLITADLDLGDVARAKLYFDVVGHYSKPEVFNLTVNEHPKKPVTFVSTSNQLEKAEKLIAEAASGGSELVVFPEAFIGGYPRGFRFGMGVGVFNEDGRDEFRKYHASAIHVPGPEVKKLAEIARKYNVYLVMGAIEKDGYTLYCTALFFSSEGRFLGKHRKLMPTTTERCIWGYGDGSTIPVYDTPLGKLGAAICWENRMPLYRTALYAKDFPEHPDYLFTDWYDDQEPDSIVSQGGSVIISPLGKVLAGPNFESEGLITADLDLGDVARAKLYFDVVGHYSKPEVFNLTVNEHPKKPVTFVSTSVRVEDDLEPQDK</sequence>
<feature type="domain" description="CN hydrolase" evidence="4">
    <location>
        <begin position="19"/>
        <end position="506"/>
    </location>
</feature>
<name>A0AAU9RC62_THLAR</name>
<protein>
    <recommendedName>
        <fullName evidence="4">CN hydrolase domain-containing protein</fullName>
    </recommendedName>
</protein>
<dbReference type="GO" id="GO:0051410">
    <property type="term" value="P:detoxification of nitrogen compound"/>
    <property type="evidence" value="ECO:0007669"/>
    <property type="project" value="TreeGrafter"/>
</dbReference>
<reference evidence="5 6" key="1">
    <citation type="submission" date="2022-03" db="EMBL/GenBank/DDBJ databases">
        <authorList>
            <person name="Nunn A."/>
            <person name="Chopra R."/>
            <person name="Nunn A."/>
            <person name="Contreras Garrido A."/>
        </authorList>
    </citation>
    <scope>NUCLEOTIDE SEQUENCE [LARGE SCALE GENOMIC DNA]</scope>
</reference>
<dbReference type="InterPro" id="IPR000132">
    <property type="entry name" value="Nitrilase/CN_hydratase_CS"/>
</dbReference>
<feature type="active site" description="Proton acceptor" evidence="3">
    <location>
        <position position="315"/>
    </location>
</feature>
<gene>
    <name evidence="5" type="ORF">TAV2_LOCUS75</name>
</gene>
<dbReference type="EMBL" id="OU466857">
    <property type="protein sequence ID" value="CAH2036246.1"/>
    <property type="molecule type" value="Genomic_DNA"/>
</dbReference>
<dbReference type="AlphaFoldDB" id="A0AAU9RC62"/>
<dbReference type="Gene3D" id="3.60.110.10">
    <property type="entry name" value="Carbon-nitrogen hydrolase"/>
    <property type="match status" value="2"/>
</dbReference>
<dbReference type="PROSITE" id="PS00921">
    <property type="entry name" value="NITRIL_CHT_2"/>
    <property type="match status" value="2"/>
</dbReference>
<evidence type="ECO:0000256" key="3">
    <source>
        <dbReference type="PROSITE-ProRule" id="PRU10139"/>
    </source>
</evidence>
<dbReference type="GO" id="GO:0047427">
    <property type="term" value="F:cyanoalanine nitrilase activity"/>
    <property type="evidence" value="ECO:0007669"/>
    <property type="project" value="UniProtKB-EC"/>
</dbReference>
<proteinExistence type="inferred from homology"/>